<evidence type="ECO:0000313" key="3">
    <source>
        <dbReference type="EMBL" id="SEL09748.1"/>
    </source>
</evidence>
<comment type="similarity">
    <text evidence="1">Belongs to the universal stress protein A family.</text>
</comment>
<evidence type="ECO:0000256" key="1">
    <source>
        <dbReference type="ARBA" id="ARBA00008791"/>
    </source>
</evidence>
<reference evidence="3 4" key="1">
    <citation type="submission" date="2016-10" db="EMBL/GenBank/DDBJ databases">
        <authorList>
            <person name="de Groot N.N."/>
        </authorList>
    </citation>
    <scope>NUCLEOTIDE SEQUENCE [LARGE SCALE GENOMIC DNA]</scope>
    <source>
        <strain evidence="3 4">DSM 25232</strain>
    </source>
</reference>
<evidence type="ECO:0000259" key="2">
    <source>
        <dbReference type="Pfam" id="PF00582"/>
    </source>
</evidence>
<accession>A0A1H7MFS7</accession>
<keyword evidence="4" id="KW-1185">Reference proteome</keyword>
<dbReference type="PRINTS" id="PR01438">
    <property type="entry name" value="UNVRSLSTRESS"/>
</dbReference>
<dbReference type="CDD" id="cd00293">
    <property type="entry name" value="USP-like"/>
    <property type="match status" value="1"/>
</dbReference>
<dbReference type="InterPro" id="IPR006016">
    <property type="entry name" value="UspA"/>
</dbReference>
<dbReference type="EMBL" id="FOAB01000003">
    <property type="protein sequence ID" value="SEL09748.1"/>
    <property type="molecule type" value="Genomic_DNA"/>
</dbReference>
<dbReference type="STRING" id="1038014.SAMN04487910_1709"/>
<protein>
    <submittedName>
        <fullName evidence="3">Nucleotide-binding universal stress protein, UspA family</fullName>
    </submittedName>
</protein>
<proteinExistence type="inferred from homology"/>
<dbReference type="Gene3D" id="3.40.50.12370">
    <property type="match status" value="1"/>
</dbReference>
<sequence>MKRILVPTDFSDNAYSALFYATRLFQNQPCQFYILNTFEVNTPVLTGRIDTSKGDATYQRLSATSVDALATTYHSIVRDSEGLKHTFETISISKDLTETINKTIKNKDIDLVVMGTKGVTGAASLFMGSNTVKVVQKIKHCPVLIVPNEFNFNKPAEIAFPTDFKRFYLEEEIKPLLDVASLFGSNIHIFHINEDKKLDDIQEYNYNLLKKLLNDFTHSLHWGSKTEQKAVLINNFIDEFNISLVVMVNYKHSLIETITHEPVIKKIGFHPSIPFLVIPDAT</sequence>
<dbReference type="RefSeq" id="WP_091407485.1">
    <property type="nucleotide sequence ID" value="NZ_FOAB01000003.1"/>
</dbReference>
<dbReference type="Pfam" id="PF00582">
    <property type="entry name" value="Usp"/>
    <property type="match status" value="1"/>
</dbReference>
<organism evidence="3 4">
    <name type="scientific">Aquimarina amphilecti</name>
    <dbReference type="NCBI Taxonomy" id="1038014"/>
    <lineage>
        <taxon>Bacteria</taxon>
        <taxon>Pseudomonadati</taxon>
        <taxon>Bacteroidota</taxon>
        <taxon>Flavobacteriia</taxon>
        <taxon>Flavobacteriales</taxon>
        <taxon>Flavobacteriaceae</taxon>
        <taxon>Aquimarina</taxon>
    </lineage>
</organism>
<dbReference type="OrthoDB" id="9788959at2"/>
<feature type="domain" description="UspA" evidence="2">
    <location>
        <begin position="1"/>
        <end position="147"/>
    </location>
</feature>
<dbReference type="PANTHER" id="PTHR46268:SF6">
    <property type="entry name" value="UNIVERSAL STRESS PROTEIN UP12"/>
    <property type="match status" value="1"/>
</dbReference>
<dbReference type="Proteomes" id="UP000198521">
    <property type="component" value="Unassembled WGS sequence"/>
</dbReference>
<dbReference type="InterPro" id="IPR006015">
    <property type="entry name" value="Universal_stress_UspA"/>
</dbReference>
<dbReference type="PANTHER" id="PTHR46268">
    <property type="entry name" value="STRESS RESPONSE PROTEIN NHAX"/>
    <property type="match status" value="1"/>
</dbReference>
<evidence type="ECO:0000313" key="4">
    <source>
        <dbReference type="Proteomes" id="UP000198521"/>
    </source>
</evidence>
<dbReference type="AlphaFoldDB" id="A0A1H7MFS7"/>
<dbReference type="SUPFAM" id="SSF52402">
    <property type="entry name" value="Adenine nucleotide alpha hydrolases-like"/>
    <property type="match status" value="2"/>
</dbReference>
<name>A0A1H7MFS7_AQUAM</name>
<gene>
    <name evidence="3" type="ORF">SAMN04487910_1709</name>
</gene>